<evidence type="ECO:0000313" key="3">
    <source>
        <dbReference type="EMBL" id="EWC39884.1"/>
    </source>
</evidence>
<dbReference type="SMART" id="SM00448">
    <property type="entry name" value="REC"/>
    <property type="match status" value="1"/>
</dbReference>
<feature type="modified residue" description="4-aspartylphosphate" evidence="1">
    <location>
        <position position="72"/>
    </location>
</feature>
<gene>
    <name evidence="3" type="ORF">B597_017620</name>
</gene>
<feature type="domain" description="Response regulatory" evidence="2">
    <location>
        <begin position="11"/>
        <end position="139"/>
    </location>
</feature>
<dbReference type="PROSITE" id="PS50110">
    <property type="entry name" value="RESPONSE_REGULATORY"/>
    <property type="match status" value="1"/>
</dbReference>
<dbReference type="Proteomes" id="UP000026923">
    <property type="component" value="Unassembled WGS sequence"/>
</dbReference>
<evidence type="ECO:0000256" key="1">
    <source>
        <dbReference type="PROSITE-ProRule" id="PRU00169"/>
    </source>
</evidence>
<dbReference type="SUPFAM" id="SSF52172">
    <property type="entry name" value="CheY-like"/>
    <property type="match status" value="1"/>
</dbReference>
<dbReference type="eggNOG" id="COG0784">
    <property type="taxonomic scope" value="Bacteria"/>
</dbReference>
<organism evidence="3 4">
    <name type="scientific">Stutzerimonas stutzeri KOS6</name>
    <dbReference type="NCBI Taxonomy" id="1218352"/>
    <lineage>
        <taxon>Bacteria</taxon>
        <taxon>Pseudomonadati</taxon>
        <taxon>Pseudomonadota</taxon>
        <taxon>Gammaproteobacteria</taxon>
        <taxon>Pseudomonadales</taxon>
        <taxon>Pseudomonadaceae</taxon>
        <taxon>Stutzerimonas</taxon>
    </lineage>
</organism>
<sequence length="155" mass="17625">MRSSMNNKRIHILVAEDDPDDCLLMKEAFRECSIQSHLHFVHDGEELLDYLMHRDPFLDEKKYPKPGLILLDLNMPRLGGREALGIIKADPNLKVIPVVVFSTSCAEEDISHSYESGVNAFISKPITYSGLVEVVRMLGRHWLDIVNLPIQEKGE</sequence>
<reference evidence="3 4" key="1">
    <citation type="journal article" date="2013" name="Genome Announc.">
        <title>Draft Genome of the Nitrogen-Fixing Bacterium Pseudomonas stutzeri Strain KOS6 Isolated from Industrial Hydrocarbon Sludge.</title>
        <authorList>
            <person name="Grigoryeva T.V."/>
            <person name="Laikov A.V."/>
            <person name="Naumova R.P."/>
            <person name="Manolov A.I."/>
            <person name="Larin A.K."/>
            <person name="Karpova I.Y."/>
            <person name="Semashko T.A."/>
            <person name="Alexeev D.G."/>
            <person name="Kostryukova E.S."/>
            <person name="Muller R."/>
            <person name="Govorun V.M."/>
        </authorList>
    </citation>
    <scope>NUCLEOTIDE SEQUENCE [LARGE SCALE GENOMIC DNA]</scope>
    <source>
        <strain evidence="3 4">KOS6</strain>
    </source>
</reference>
<accession>A0A061JNY9</accession>
<dbReference type="EMBL" id="AMCZ02000028">
    <property type="protein sequence ID" value="EWC39884.1"/>
    <property type="molecule type" value="Genomic_DNA"/>
</dbReference>
<dbReference type="GO" id="GO:0000160">
    <property type="term" value="P:phosphorelay signal transduction system"/>
    <property type="evidence" value="ECO:0007669"/>
    <property type="project" value="InterPro"/>
</dbReference>
<protein>
    <submittedName>
        <fullName evidence="3">Chemotaxis protein CheY</fullName>
    </submittedName>
</protein>
<proteinExistence type="predicted"/>
<dbReference type="PANTHER" id="PTHR44520:SF2">
    <property type="entry name" value="RESPONSE REGULATOR RCP1"/>
    <property type="match status" value="1"/>
</dbReference>
<dbReference type="PANTHER" id="PTHR44520">
    <property type="entry name" value="RESPONSE REGULATOR RCP1-RELATED"/>
    <property type="match status" value="1"/>
</dbReference>
<evidence type="ECO:0000313" key="4">
    <source>
        <dbReference type="Proteomes" id="UP000026923"/>
    </source>
</evidence>
<dbReference type="InterPro" id="IPR001789">
    <property type="entry name" value="Sig_transdc_resp-reg_receiver"/>
</dbReference>
<dbReference type="CDD" id="cd17557">
    <property type="entry name" value="REC_Rcp-like"/>
    <property type="match status" value="1"/>
</dbReference>
<dbReference type="Pfam" id="PF00072">
    <property type="entry name" value="Response_reg"/>
    <property type="match status" value="1"/>
</dbReference>
<keyword evidence="1" id="KW-0597">Phosphoprotein</keyword>
<dbReference type="InterPro" id="IPR011006">
    <property type="entry name" value="CheY-like_superfamily"/>
</dbReference>
<dbReference type="AlphaFoldDB" id="A0A061JNY9"/>
<dbReference type="InterPro" id="IPR052893">
    <property type="entry name" value="TCS_response_regulator"/>
</dbReference>
<name>A0A061JNY9_STUST</name>
<comment type="caution">
    <text evidence="3">The sequence shown here is derived from an EMBL/GenBank/DDBJ whole genome shotgun (WGS) entry which is preliminary data.</text>
</comment>
<dbReference type="HOGENOM" id="CLU_000445_69_17_6"/>
<evidence type="ECO:0000259" key="2">
    <source>
        <dbReference type="PROSITE" id="PS50110"/>
    </source>
</evidence>
<dbReference type="Gene3D" id="3.40.50.2300">
    <property type="match status" value="1"/>
</dbReference>